<protein>
    <submittedName>
        <fullName evidence="1">Uncharacterized protein</fullName>
    </submittedName>
</protein>
<dbReference type="EMBL" id="CM042886">
    <property type="protein sequence ID" value="KAI4342525.1"/>
    <property type="molecule type" value="Genomic_DNA"/>
</dbReference>
<accession>A0ACB9P1Q3</accession>
<evidence type="ECO:0000313" key="1">
    <source>
        <dbReference type="EMBL" id="KAI4342525.1"/>
    </source>
</evidence>
<comment type="caution">
    <text evidence="1">The sequence shown here is derived from an EMBL/GenBank/DDBJ whole genome shotgun (WGS) entry which is preliminary data.</text>
</comment>
<keyword evidence="2" id="KW-1185">Reference proteome</keyword>
<reference evidence="2" key="1">
    <citation type="journal article" date="2023" name="Front. Plant Sci.">
        <title>Chromosomal-level genome assembly of Melastoma candidum provides insights into trichome evolution.</title>
        <authorList>
            <person name="Zhong Y."/>
            <person name="Wu W."/>
            <person name="Sun C."/>
            <person name="Zou P."/>
            <person name="Liu Y."/>
            <person name="Dai S."/>
            <person name="Zhou R."/>
        </authorList>
    </citation>
    <scope>NUCLEOTIDE SEQUENCE [LARGE SCALE GENOMIC DNA]</scope>
</reference>
<evidence type="ECO:0000313" key="2">
    <source>
        <dbReference type="Proteomes" id="UP001057402"/>
    </source>
</evidence>
<proteinExistence type="predicted"/>
<gene>
    <name evidence="1" type="ORF">MLD38_027146</name>
</gene>
<name>A0ACB9P1Q3_9MYRT</name>
<organism evidence="1 2">
    <name type="scientific">Melastoma candidum</name>
    <dbReference type="NCBI Taxonomy" id="119954"/>
    <lineage>
        <taxon>Eukaryota</taxon>
        <taxon>Viridiplantae</taxon>
        <taxon>Streptophyta</taxon>
        <taxon>Embryophyta</taxon>
        <taxon>Tracheophyta</taxon>
        <taxon>Spermatophyta</taxon>
        <taxon>Magnoliopsida</taxon>
        <taxon>eudicotyledons</taxon>
        <taxon>Gunneridae</taxon>
        <taxon>Pentapetalae</taxon>
        <taxon>rosids</taxon>
        <taxon>malvids</taxon>
        <taxon>Myrtales</taxon>
        <taxon>Melastomataceae</taxon>
        <taxon>Melastomatoideae</taxon>
        <taxon>Melastomateae</taxon>
        <taxon>Melastoma</taxon>
    </lineage>
</organism>
<sequence length="265" mass="29586">MKLSVHVLEAKDLPLPGTASASGSYVKVRVGNSKSRTRLLWNDPNPKWNEEFVFTADDPATEVVFSVYCRDEDGRRFFGSSGDDLAGRVKVPILSFARGDEERAPVMMMPPTWFAIERPTTQKFLREDCGEQFIPFYCRKILLSLSLHCEGEVHKSSAADVCEDRDLLDSRKGTGCKTRDGKEMVKAITRRIEKIFVKDVRASGTDESLELSGTPSENDDSTDECSSTSHSFEEAIGMMQSRDSGKELPDNLDRGVLVDQLYAAR</sequence>
<dbReference type="Proteomes" id="UP001057402">
    <property type="component" value="Chromosome 7"/>
</dbReference>